<keyword evidence="2" id="KW-1185">Reference proteome</keyword>
<dbReference type="HOGENOM" id="CLU_160300_0_0_1"/>
<evidence type="ECO:0000313" key="1">
    <source>
        <dbReference type="EnsemblPlants" id="OMERI09G02560.1"/>
    </source>
</evidence>
<accession>A0A0E0EQ45</accession>
<dbReference type="EnsemblPlants" id="OMERI09G02560.1">
    <property type="protein sequence ID" value="OMERI09G02560.1"/>
    <property type="gene ID" value="OMERI09G02560"/>
</dbReference>
<dbReference type="AlphaFoldDB" id="A0A0E0EQ45"/>
<proteinExistence type="predicted"/>
<reference evidence="1" key="1">
    <citation type="submission" date="2015-04" db="UniProtKB">
        <authorList>
            <consortium name="EnsemblPlants"/>
        </authorList>
    </citation>
    <scope>IDENTIFICATION</scope>
</reference>
<dbReference type="Gramene" id="OMERI09G02560.1">
    <property type="protein sequence ID" value="OMERI09G02560.1"/>
    <property type="gene ID" value="OMERI09G02560"/>
</dbReference>
<name>A0A0E0EQ45_9ORYZ</name>
<evidence type="ECO:0000313" key="2">
    <source>
        <dbReference type="Proteomes" id="UP000008021"/>
    </source>
</evidence>
<reference evidence="1" key="2">
    <citation type="submission" date="2018-05" db="EMBL/GenBank/DDBJ databases">
        <title>OmerRS3 (Oryza meridionalis Reference Sequence Version 3).</title>
        <authorList>
            <person name="Zhang J."/>
            <person name="Kudrna D."/>
            <person name="Lee S."/>
            <person name="Talag J."/>
            <person name="Welchert J."/>
            <person name="Wing R.A."/>
        </authorList>
    </citation>
    <scope>NUCLEOTIDE SEQUENCE [LARGE SCALE GENOMIC DNA]</scope>
    <source>
        <strain evidence="1">cv. OR44</strain>
    </source>
</reference>
<protein>
    <submittedName>
        <fullName evidence="1">Uncharacterized protein</fullName>
    </submittedName>
</protein>
<sequence>MSTTLTEQASPTFAHRAPCGWPQRIGWSPPVMEVVCYFSFAHRLYDMNENMIDGCYCATSSPSLYHAATPFHDSIIDYHSPPINNTLRAFMRVNLLLWKKEQMWEAGSKWKTPQRH</sequence>
<organism evidence="1">
    <name type="scientific">Oryza meridionalis</name>
    <dbReference type="NCBI Taxonomy" id="40149"/>
    <lineage>
        <taxon>Eukaryota</taxon>
        <taxon>Viridiplantae</taxon>
        <taxon>Streptophyta</taxon>
        <taxon>Embryophyta</taxon>
        <taxon>Tracheophyta</taxon>
        <taxon>Spermatophyta</taxon>
        <taxon>Magnoliopsida</taxon>
        <taxon>Liliopsida</taxon>
        <taxon>Poales</taxon>
        <taxon>Poaceae</taxon>
        <taxon>BOP clade</taxon>
        <taxon>Oryzoideae</taxon>
        <taxon>Oryzeae</taxon>
        <taxon>Oryzinae</taxon>
        <taxon>Oryza</taxon>
    </lineage>
</organism>
<dbReference type="Proteomes" id="UP000008021">
    <property type="component" value="Chromosome 9"/>
</dbReference>